<gene>
    <name evidence="1" type="ORF">PSAL_015520</name>
</gene>
<dbReference type="OrthoDB" id="187903at2"/>
<reference evidence="1 2" key="1">
    <citation type="submission" date="2020-08" db="EMBL/GenBank/DDBJ databases">
        <title>Genome sequence of Rhodobacteraceae bacterium Lw-13e.</title>
        <authorList>
            <person name="Poehlein A."/>
            <person name="Wolter L."/>
            <person name="Daniel R."/>
            <person name="Brinkhoff T."/>
        </authorList>
    </citation>
    <scope>NUCLEOTIDE SEQUENCE [LARGE SCALE GENOMIC DNA]</scope>
    <source>
        <strain evidence="1 2">Lw-13e</strain>
    </source>
</reference>
<evidence type="ECO:0000313" key="2">
    <source>
        <dbReference type="Proteomes" id="UP000283786"/>
    </source>
</evidence>
<dbReference type="RefSeq" id="WP_119838866.1">
    <property type="nucleotide sequence ID" value="NZ_CP060436.1"/>
</dbReference>
<proteinExistence type="predicted"/>
<dbReference type="Gene3D" id="3.40.630.30">
    <property type="match status" value="1"/>
</dbReference>
<dbReference type="CDD" id="cd04301">
    <property type="entry name" value="NAT_SF"/>
    <property type="match status" value="1"/>
</dbReference>
<accession>A0A418SGZ2</accession>
<dbReference type="GO" id="GO:0016747">
    <property type="term" value="F:acyltransferase activity, transferring groups other than amino-acyl groups"/>
    <property type="evidence" value="ECO:0007669"/>
    <property type="project" value="InterPro"/>
</dbReference>
<dbReference type="PROSITE" id="PS51186">
    <property type="entry name" value="GNAT"/>
    <property type="match status" value="1"/>
</dbReference>
<dbReference type="Proteomes" id="UP000283786">
    <property type="component" value="Chromosome"/>
</dbReference>
<dbReference type="Pfam" id="PF00583">
    <property type="entry name" value="Acetyltransf_1"/>
    <property type="match status" value="1"/>
</dbReference>
<evidence type="ECO:0000313" key="1">
    <source>
        <dbReference type="EMBL" id="QPM90316.1"/>
    </source>
</evidence>
<dbReference type="EMBL" id="CP060436">
    <property type="protein sequence ID" value="QPM90316.1"/>
    <property type="molecule type" value="Genomic_DNA"/>
</dbReference>
<dbReference type="AlphaFoldDB" id="A0A418SGZ2"/>
<dbReference type="KEGG" id="palw:PSAL_015520"/>
<dbReference type="SUPFAM" id="SSF55729">
    <property type="entry name" value="Acyl-CoA N-acyltransferases (Nat)"/>
    <property type="match status" value="1"/>
</dbReference>
<name>A0A418SGZ2_9RHOB</name>
<dbReference type="InterPro" id="IPR000182">
    <property type="entry name" value="GNAT_dom"/>
</dbReference>
<keyword evidence="2" id="KW-1185">Reference proteome</keyword>
<dbReference type="InterPro" id="IPR016181">
    <property type="entry name" value="Acyl_CoA_acyltransferase"/>
</dbReference>
<protein>
    <submittedName>
        <fullName evidence="1">Uncharacterized protein</fullName>
    </submittedName>
</protein>
<organism evidence="1 2">
    <name type="scientific">Pseudooceanicola algae</name>
    <dbReference type="NCBI Taxonomy" id="1537215"/>
    <lineage>
        <taxon>Bacteria</taxon>
        <taxon>Pseudomonadati</taxon>
        <taxon>Pseudomonadota</taxon>
        <taxon>Alphaproteobacteria</taxon>
        <taxon>Rhodobacterales</taxon>
        <taxon>Paracoccaceae</taxon>
        <taxon>Pseudooceanicola</taxon>
    </lineage>
</organism>
<sequence length="194" mass="21666">MMTTELLTGAGLEAALDDIAALRMTVFRAFPYLYDGDAAYERDYLRAYLSDSAVVVVARDGDRIVGAATGLGMEHHVSDFAAPFADRPEPLDQIFYCAESVLLPDYRGQGIGHAFFDAREAHARLIGRRWSAFCSVIRPGDHPRRPQGYRPLDAFWEKRGYAPLPGVVAHFNWTDIDADGPSDHALQFWMKELS</sequence>